<protein>
    <submittedName>
        <fullName evidence="1">Uncharacterized protein</fullName>
    </submittedName>
</protein>
<proteinExistence type="predicted"/>
<organism evidence="1 2">
    <name type="scientific">Comamonas testosteroni (strain DSM 14576 / KF-1)</name>
    <name type="common">Pseudomonas testosteroni</name>
    <dbReference type="NCBI Taxonomy" id="399795"/>
    <lineage>
        <taxon>Bacteria</taxon>
        <taxon>Pseudomonadati</taxon>
        <taxon>Pseudomonadota</taxon>
        <taxon>Betaproteobacteria</taxon>
        <taxon>Burkholderiales</taxon>
        <taxon>Comamonadaceae</taxon>
        <taxon>Comamonas</taxon>
    </lineage>
</organism>
<reference evidence="1 2" key="1">
    <citation type="journal article" date="2004" name="Appl. Environ. Microbiol.">
        <title>Mineralization of individual congeners of linear alkylbenzenesulfonate by defined pairs of heterotrophic bacteria.</title>
        <authorList>
            <person name="Schleheck D."/>
            <person name="Knepper T.P."/>
            <person name="Fischer K."/>
            <person name="Cook A.M."/>
        </authorList>
    </citation>
    <scope>NUCLEOTIDE SEQUENCE [LARGE SCALE GENOMIC DNA]</scope>
    <source>
        <strain evidence="2">DSM 14576 / KF-1</strain>
    </source>
</reference>
<sequence>MSQQDITGKSQADRALSGRGLVLYRLSDTWQDYCQALKVQVSDVEALAAQGEILEAFPLLSKRLAGIDRRATAAVRPASAPFVRLEPVATSGPSAELSPATQGAGAALSSQSTANGVPIAGLARAAGGLALHGQSVSASKTGRRFRPLVRSRFSLVSSVRASRISMQFFVLNHVLGGASNGHA</sequence>
<dbReference type="Proteomes" id="UP000003039">
    <property type="component" value="Unassembled WGS sequence"/>
</dbReference>
<accession>B7WXT7</accession>
<comment type="caution">
    <text evidence="1">The sequence shown here is derived from an EMBL/GenBank/DDBJ whole genome shotgun (WGS) entry which is preliminary data.</text>
</comment>
<name>B7WXT7_COMTK</name>
<gene>
    <name evidence="1" type="ORF">CtesDRAFT_PD2885</name>
</gene>
<evidence type="ECO:0000313" key="1">
    <source>
        <dbReference type="EMBL" id="EED67939.1"/>
    </source>
</evidence>
<dbReference type="AlphaFoldDB" id="B7WXT7"/>
<dbReference type="EMBL" id="AAUJ02000001">
    <property type="protein sequence ID" value="EED67939.1"/>
    <property type="molecule type" value="Genomic_DNA"/>
</dbReference>
<evidence type="ECO:0000313" key="2">
    <source>
        <dbReference type="Proteomes" id="UP000003039"/>
    </source>
</evidence>